<name>A0A395UUG6_9FIRM</name>
<protein>
    <submittedName>
        <fullName evidence="12">TRAP transporter small permease</fullName>
    </submittedName>
</protein>
<comment type="similarity">
    <text evidence="8">Belongs to the TRAP transporter small permease family.</text>
</comment>
<comment type="caution">
    <text evidence="12">The sequence shown here is derived from an EMBL/GenBank/DDBJ whole genome shotgun (WGS) entry which is preliminary data.</text>
</comment>
<feature type="domain" description="Tripartite ATP-independent periplasmic transporters DctQ component" evidence="10">
    <location>
        <begin position="24"/>
        <end position="154"/>
    </location>
</feature>
<feature type="transmembrane region" description="Helical" evidence="9">
    <location>
        <begin position="129"/>
        <end position="147"/>
    </location>
</feature>
<keyword evidence="7 9" id="KW-0472">Membrane</keyword>
<evidence type="ECO:0000256" key="7">
    <source>
        <dbReference type="ARBA" id="ARBA00023136"/>
    </source>
</evidence>
<dbReference type="EMBL" id="QSQP01000002">
    <property type="protein sequence ID" value="RGK45116.1"/>
    <property type="molecule type" value="Genomic_DNA"/>
</dbReference>
<dbReference type="Proteomes" id="UP000261052">
    <property type="component" value="Unassembled WGS sequence"/>
</dbReference>
<keyword evidence="6 9" id="KW-1133">Transmembrane helix</keyword>
<dbReference type="EMBL" id="QRUJ01000025">
    <property type="protein sequence ID" value="RGR52232.1"/>
    <property type="molecule type" value="Genomic_DNA"/>
</dbReference>
<evidence type="ECO:0000256" key="2">
    <source>
        <dbReference type="ARBA" id="ARBA00022448"/>
    </source>
</evidence>
<organism evidence="12 14">
    <name type="scientific">Agathobacter rectalis</name>
    <dbReference type="NCBI Taxonomy" id="39491"/>
    <lineage>
        <taxon>Bacteria</taxon>
        <taxon>Bacillati</taxon>
        <taxon>Bacillota</taxon>
        <taxon>Clostridia</taxon>
        <taxon>Lachnospirales</taxon>
        <taxon>Lachnospiraceae</taxon>
        <taxon>Agathobacter</taxon>
    </lineage>
</organism>
<keyword evidence="5 9" id="KW-0812">Transmembrane</keyword>
<reference evidence="13 14" key="1">
    <citation type="submission" date="2018-08" db="EMBL/GenBank/DDBJ databases">
        <title>A genome reference for cultivated species of the human gut microbiota.</title>
        <authorList>
            <person name="Zou Y."/>
            <person name="Xue W."/>
            <person name="Luo G."/>
        </authorList>
    </citation>
    <scope>NUCLEOTIDE SEQUENCE [LARGE SCALE GENOMIC DNA]</scope>
    <source>
        <strain evidence="12 14">AF25-15</strain>
        <strain evidence="11 13">TF11-15AC</strain>
    </source>
</reference>
<feature type="transmembrane region" description="Helical" evidence="9">
    <location>
        <begin position="12"/>
        <end position="32"/>
    </location>
</feature>
<sequence length="205" mass="24033">MKKILHYLDEYLEEFLMVIFLIAMTLIMGIQVFSRYILGMSLSWSEEITRYLFIWSAFLSVSLCTRKCISIKIDQFIQLFPKRGKSLWKVLNLTVEFVFFVYLIPYSFLYLKNTIESGQVSPACGIPMYYVQAAPFVCFIITAFRIAQRWFGEWKIVLGKENKLLEEGSIASVIEEAVVEDTYREKELVEDIEAIHSKAEKRKEK</sequence>
<dbReference type="Proteomes" id="UP000266066">
    <property type="component" value="Unassembled WGS sequence"/>
</dbReference>
<dbReference type="GO" id="GO:0015740">
    <property type="term" value="P:C4-dicarboxylate transport"/>
    <property type="evidence" value="ECO:0007669"/>
    <property type="project" value="TreeGrafter"/>
</dbReference>
<dbReference type="GO" id="GO:0005886">
    <property type="term" value="C:plasma membrane"/>
    <property type="evidence" value="ECO:0007669"/>
    <property type="project" value="UniProtKB-SubCell"/>
</dbReference>
<gene>
    <name evidence="12" type="ORF">DWY38_15055</name>
    <name evidence="11" type="ORF">DXD13_02635</name>
</gene>
<feature type="transmembrane region" description="Helical" evidence="9">
    <location>
        <begin position="90"/>
        <end position="109"/>
    </location>
</feature>
<dbReference type="AlphaFoldDB" id="A0A395UUG6"/>
<evidence type="ECO:0000259" key="10">
    <source>
        <dbReference type="Pfam" id="PF04290"/>
    </source>
</evidence>
<evidence type="ECO:0000256" key="6">
    <source>
        <dbReference type="ARBA" id="ARBA00022989"/>
    </source>
</evidence>
<evidence type="ECO:0000313" key="11">
    <source>
        <dbReference type="EMBL" id="RGK45116.1"/>
    </source>
</evidence>
<dbReference type="Pfam" id="PF04290">
    <property type="entry name" value="DctQ"/>
    <property type="match status" value="1"/>
</dbReference>
<evidence type="ECO:0000256" key="8">
    <source>
        <dbReference type="ARBA" id="ARBA00038436"/>
    </source>
</evidence>
<evidence type="ECO:0000313" key="14">
    <source>
        <dbReference type="Proteomes" id="UP000266066"/>
    </source>
</evidence>
<dbReference type="PANTHER" id="PTHR35011">
    <property type="entry name" value="2,3-DIKETO-L-GULONATE TRAP TRANSPORTER SMALL PERMEASE PROTEIN YIAM"/>
    <property type="match status" value="1"/>
</dbReference>
<evidence type="ECO:0000256" key="9">
    <source>
        <dbReference type="SAM" id="Phobius"/>
    </source>
</evidence>
<dbReference type="InterPro" id="IPR007387">
    <property type="entry name" value="TRAP_DctQ"/>
</dbReference>
<keyword evidence="2" id="KW-0813">Transport</keyword>
<comment type="subcellular location">
    <subcellularLocation>
        <location evidence="1">Cell inner membrane</location>
        <topology evidence="1">Multi-pass membrane protein</topology>
    </subcellularLocation>
</comment>
<evidence type="ECO:0000256" key="5">
    <source>
        <dbReference type="ARBA" id="ARBA00022692"/>
    </source>
</evidence>
<dbReference type="GO" id="GO:0022857">
    <property type="term" value="F:transmembrane transporter activity"/>
    <property type="evidence" value="ECO:0007669"/>
    <property type="project" value="TreeGrafter"/>
</dbReference>
<evidence type="ECO:0000313" key="13">
    <source>
        <dbReference type="Proteomes" id="UP000261052"/>
    </source>
</evidence>
<dbReference type="RefSeq" id="WP_117685046.1">
    <property type="nucleotide sequence ID" value="NZ_QRUJ01000025.1"/>
</dbReference>
<accession>A0A395UUG6</accession>
<dbReference type="PANTHER" id="PTHR35011:SF2">
    <property type="entry name" value="2,3-DIKETO-L-GULONATE TRAP TRANSPORTER SMALL PERMEASE PROTEIN YIAM"/>
    <property type="match status" value="1"/>
</dbReference>
<keyword evidence="3" id="KW-1003">Cell membrane</keyword>
<evidence type="ECO:0000256" key="3">
    <source>
        <dbReference type="ARBA" id="ARBA00022475"/>
    </source>
</evidence>
<dbReference type="InterPro" id="IPR055348">
    <property type="entry name" value="DctQ"/>
</dbReference>
<evidence type="ECO:0000313" key="12">
    <source>
        <dbReference type="EMBL" id="RGR52232.1"/>
    </source>
</evidence>
<keyword evidence="4" id="KW-0997">Cell inner membrane</keyword>
<evidence type="ECO:0000256" key="1">
    <source>
        <dbReference type="ARBA" id="ARBA00004429"/>
    </source>
</evidence>
<proteinExistence type="inferred from homology"/>
<evidence type="ECO:0000256" key="4">
    <source>
        <dbReference type="ARBA" id="ARBA00022519"/>
    </source>
</evidence>